<keyword evidence="3" id="KW-1185">Reference proteome</keyword>
<dbReference type="KEGG" id="hch:HCH_02968"/>
<dbReference type="eggNOG" id="ENOG5033P1T">
    <property type="taxonomic scope" value="Bacteria"/>
</dbReference>
<dbReference type="EMBL" id="CP000155">
    <property type="protein sequence ID" value="ABC29738.1"/>
    <property type="molecule type" value="Genomic_DNA"/>
</dbReference>
<keyword evidence="1" id="KW-0472">Membrane</keyword>
<evidence type="ECO:0000313" key="2">
    <source>
        <dbReference type="EMBL" id="ABC29738.1"/>
    </source>
</evidence>
<dbReference type="Proteomes" id="UP000000238">
    <property type="component" value="Chromosome"/>
</dbReference>
<sequence length="57" mass="6447">MLHVLLYLLVCLFVAFLGKNKKFGFTLNFFISFIFSPIVGLIVVFAQADKHLVKTSP</sequence>
<dbReference type="AlphaFoldDB" id="Q2SHY6"/>
<accession>Q2SHY6</accession>
<protein>
    <submittedName>
        <fullName evidence="2">Uncharacterized protein</fullName>
    </submittedName>
</protein>
<organism evidence="2 3">
    <name type="scientific">Hahella chejuensis (strain KCTC 2396)</name>
    <dbReference type="NCBI Taxonomy" id="349521"/>
    <lineage>
        <taxon>Bacteria</taxon>
        <taxon>Pseudomonadati</taxon>
        <taxon>Pseudomonadota</taxon>
        <taxon>Gammaproteobacteria</taxon>
        <taxon>Oceanospirillales</taxon>
        <taxon>Hahellaceae</taxon>
        <taxon>Hahella</taxon>
    </lineage>
</organism>
<keyword evidence="1" id="KW-1133">Transmembrane helix</keyword>
<dbReference type="HOGENOM" id="CLU_2990381_0_0_6"/>
<keyword evidence="1" id="KW-0812">Transmembrane</keyword>
<name>Q2SHY6_HAHCH</name>
<dbReference type="STRING" id="349521.HCH_02968"/>
<gene>
    <name evidence="2" type="ordered locus">HCH_02968</name>
</gene>
<feature type="transmembrane region" description="Helical" evidence="1">
    <location>
        <begin position="27"/>
        <end position="46"/>
    </location>
</feature>
<reference evidence="2 3" key="1">
    <citation type="journal article" date="2005" name="Nucleic Acids Res.">
        <title>Genomic blueprint of Hahella chejuensis, a marine microbe producing an algicidal agent.</title>
        <authorList>
            <person name="Jeong H."/>
            <person name="Yim J.H."/>
            <person name="Lee C."/>
            <person name="Choi S.-H."/>
            <person name="Park Y.K."/>
            <person name="Yoon S.H."/>
            <person name="Hur C.-G."/>
            <person name="Kang H.-Y."/>
            <person name="Kim D."/>
            <person name="Lee H.H."/>
            <person name="Park K.H."/>
            <person name="Park S.-H."/>
            <person name="Park H.-S."/>
            <person name="Lee H.K."/>
            <person name="Oh T.K."/>
            <person name="Kim J.F."/>
        </authorList>
    </citation>
    <scope>NUCLEOTIDE SEQUENCE [LARGE SCALE GENOMIC DNA]</scope>
    <source>
        <strain evidence="2 3">KCTC 2396</strain>
    </source>
</reference>
<evidence type="ECO:0000313" key="3">
    <source>
        <dbReference type="Proteomes" id="UP000000238"/>
    </source>
</evidence>
<proteinExistence type="predicted"/>
<evidence type="ECO:0000256" key="1">
    <source>
        <dbReference type="SAM" id="Phobius"/>
    </source>
</evidence>